<dbReference type="PANTHER" id="PTHR12227">
    <property type="entry name" value="GLYCERATE KINASE"/>
    <property type="match status" value="1"/>
</dbReference>
<feature type="domain" description="MOFRL" evidence="5">
    <location>
        <begin position="312"/>
        <end position="417"/>
    </location>
</feature>
<dbReference type="GO" id="GO:0005737">
    <property type="term" value="C:cytoplasm"/>
    <property type="evidence" value="ECO:0007669"/>
    <property type="project" value="TreeGrafter"/>
</dbReference>
<dbReference type="Gene3D" id="3.40.50.10180">
    <property type="entry name" value="Glycerate kinase, MOFRL-like N-terminal domain"/>
    <property type="match status" value="1"/>
</dbReference>
<dbReference type="GO" id="GO:0008887">
    <property type="term" value="F:glycerate kinase activity"/>
    <property type="evidence" value="ECO:0007669"/>
    <property type="project" value="InterPro"/>
</dbReference>
<organism evidence="7 8">
    <name type="scientific">Porticoccus litoralis</name>
    <dbReference type="NCBI Taxonomy" id="434086"/>
    <lineage>
        <taxon>Bacteria</taxon>
        <taxon>Pseudomonadati</taxon>
        <taxon>Pseudomonadota</taxon>
        <taxon>Gammaproteobacteria</taxon>
        <taxon>Cellvibrionales</taxon>
        <taxon>Porticoccaceae</taxon>
        <taxon>Porticoccus</taxon>
    </lineage>
</organism>
<dbReference type="SUPFAM" id="SSF82544">
    <property type="entry name" value="GckA/TtuD-like"/>
    <property type="match status" value="1"/>
</dbReference>
<dbReference type="GO" id="GO:0005524">
    <property type="term" value="F:ATP binding"/>
    <property type="evidence" value="ECO:0007669"/>
    <property type="project" value="UniProtKB-KW"/>
</dbReference>
<dbReference type="InterPro" id="IPR037035">
    <property type="entry name" value="GK-like_C_sf"/>
</dbReference>
<dbReference type="InterPro" id="IPR038614">
    <property type="entry name" value="GK_N_sf"/>
</dbReference>
<dbReference type="AlphaFoldDB" id="A0AAW8BA43"/>
<dbReference type="InterPro" id="IPR007835">
    <property type="entry name" value="MOFRL"/>
</dbReference>
<sequence>MTDIDPQQLLIDLFKIAVATADPALVLPPFLPASPLPNNRPLIVVGAGKAACSMAASLEQHWKGPLKGLVVTAYGHSEPLERLEVIEASHPVPDMNSELAAKRILSLVSNLSVEDQVICLISGGGSSLLSMPAPGLTLADKQSINRGLLKSGADIHEMNCVRKHLSGIKGGRLAQACAPAKLLTLAISDVPGDDPAVIASGPTVADPTTSDQALAILEKYNIEIGDAVTKWLKSPESETPKPGDTALAHCRFRMIAAPSQSLMATTVRAKAVGLEVLSLGDDLTGESRELAQQHASLALAISRGEGSIQAPCVILSGGETSVTVRGNGKGGRNGEYLLALVDALKGAPGIYALAADTDGIDGAGDNAGAVLNPDTWQRAIDRGWDAATELDNNNCYPFFSDLGDLLITGPTRTNVNDFRAILILPPARHD</sequence>
<dbReference type="EMBL" id="JAUUUU010000007">
    <property type="protein sequence ID" value="MDP1521480.1"/>
    <property type="molecule type" value="Genomic_DNA"/>
</dbReference>
<keyword evidence="1" id="KW-0808">Transferase</keyword>
<feature type="domain" description="MOFRL-associated" evidence="6">
    <location>
        <begin position="11"/>
        <end position="232"/>
    </location>
</feature>
<name>A0AAW8BA43_9GAMM</name>
<dbReference type="InterPro" id="IPR025286">
    <property type="entry name" value="MOFRL_assoc_dom"/>
</dbReference>
<reference evidence="7" key="1">
    <citation type="journal article" date="2010" name="Int. J. Syst. Evol. Microbiol.">
        <title>Porticoccus litoralis gen. nov., sp. nov., a gammaproteobacterium isolated from the Yellow Sea.</title>
        <authorList>
            <person name="Oh H.M."/>
            <person name="Kim H."/>
            <person name="Kim K.M."/>
            <person name="Min G.S."/>
            <person name="Cho J.C."/>
        </authorList>
    </citation>
    <scope>NUCLEOTIDE SEQUENCE</scope>
    <source>
        <strain evidence="7">DSM 25064</strain>
    </source>
</reference>
<keyword evidence="4" id="KW-0067">ATP-binding</keyword>
<dbReference type="RefSeq" id="WP_305171143.1">
    <property type="nucleotide sequence ID" value="NZ_JAUUUU010000007.1"/>
</dbReference>
<dbReference type="Proteomes" id="UP001178354">
    <property type="component" value="Unassembled WGS sequence"/>
</dbReference>
<keyword evidence="2" id="KW-0547">Nucleotide-binding</keyword>
<dbReference type="Pfam" id="PF13660">
    <property type="entry name" value="DUF4147"/>
    <property type="match status" value="1"/>
</dbReference>
<keyword evidence="3 7" id="KW-0418">Kinase</keyword>
<accession>A0AAW8BA43</accession>
<evidence type="ECO:0000313" key="7">
    <source>
        <dbReference type="EMBL" id="MDP1521480.1"/>
    </source>
</evidence>
<dbReference type="PANTHER" id="PTHR12227:SF0">
    <property type="entry name" value="GLYCERATE KINASE"/>
    <property type="match status" value="1"/>
</dbReference>
<comment type="caution">
    <text evidence="7">The sequence shown here is derived from an EMBL/GenBank/DDBJ whole genome shotgun (WGS) entry which is preliminary data.</text>
</comment>
<evidence type="ECO:0000259" key="6">
    <source>
        <dbReference type="Pfam" id="PF13660"/>
    </source>
</evidence>
<gene>
    <name evidence="7" type="ORF">Q8A57_10915</name>
</gene>
<evidence type="ECO:0000259" key="5">
    <source>
        <dbReference type="Pfam" id="PF05161"/>
    </source>
</evidence>
<keyword evidence="8" id="KW-1185">Reference proteome</keyword>
<proteinExistence type="predicted"/>
<evidence type="ECO:0000256" key="3">
    <source>
        <dbReference type="ARBA" id="ARBA00022777"/>
    </source>
</evidence>
<protein>
    <submittedName>
        <fullName evidence="7">Glycerate kinase</fullName>
    </submittedName>
</protein>
<dbReference type="Pfam" id="PF05161">
    <property type="entry name" value="MOFRL"/>
    <property type="match status" value="1"/>
</dbReference>
<evidence type="ECO:0000313" key="8">
    <source>
        <dbReference type="Proteomes" id="UP001178354"/>
    </source>
</evidence>
<dbReference type="InterPro" id="IPR039760">
    <property type="entry name" value="MOFRL_protein"/>
</dbReference>
<evidence type="ECO:0000256" key="1">
    <source>
        <dbReference type="ARBA" id="ARBA00022679"/>
    </source>
</evidence>
<reference evidence="7" key="2">
    <citation type="submission" date="2023-08" db="EMBL/GenBank/DDBJ databases">
        <authorList>
            <person name="Luo J."/>
        </authorList>
    </citation>
    <scope>NUCLEOTIDE SEQUENCE</scope>
    <source>
        <strain evidence="7">DSM 25064</strain>
    </source>
</reference>
<dbReference type="FunFam" id="3.40.50.10180:FF:000001">
    <property type="entry name" value="Glycerate kinase"/>
    <property type="match status" value="1"/>
</dbReference>
<evidence type="ECO:0000256" key="4">
    <source>
        <dbReference type="ARBA" id="ARBA00022840"/>
    </source>
</evidence>
<evidence type="ECO:0000256" key="2">
    <source>
        <dbReference type="ARBA" id="ARBA00022741"/>
    </source>
</evidence>
<dbReference type="FunFam" id="3.40.1480.10:FF:000002">
    <property type="entry name" value="Glycerate kinase"/>
    <property type="match status" value="1"/>
</dbReference>
<dbReference type="Gene3D" id="3.40.1480.10">
    <property type="entry name" value="MOFRL domain"/>
    <property type="match status" value="1"/>
</dbReference>